<evidence type="ECO:0000259" key="1">
    <source>
        <dbReference type="Pfam" id="PF24679"/>
    </source>
</evidence>
<name>A0A2U1Q6R7_ARTAN</name>
<proteinExistence type="predicted"/>
<protein>
    <submittedName>
        <fullName evidence="2">Homeodomain-containing protein</fullName>
    </submittedName>
</protein>
<dbReference type="AlphaFoldDB" id="A0A2U1Q6R7"/>
<keyword evidence="2" id="KW-0238">DNA-binding</keyword>
<comment type="caution">
    <text evidence="2">The sequence shown here is derived from an EMBL/GenBank/DDBJ whole genome shotgun (WGS) entry which is preliminary data.</text>
</comment>
<organism evidence="2 3">
    <name type="scientific">Artemisia annua</name>
    <name type="common">Sweet wormwood</name>
    <dbReference type="NCBI Taxonomy" id="35608"/>
    <lineage>
        <taxon>Eukaryota</taxon>
        <taxon>Viridiplantae</taxon>
        <taxon>Streptophyta</taxon>
        <taxon>Embryophyta</taxon>
        <taxon>Tracheophyta</taxon>
        <taxon>Spermatophyta</taxon>
        <taxon>Magnoliopsida</taxon>
        <taxon>eudicotyledons</taxon>
        <taxon>Gunneridae</taxon>
        <taxon>Pentapetalae</taxon>
        <taxon>asterids</taxon>
        <taxon>campanulids</taxon>
        <taxon>Asterales</taxon>
        <taxon>Asteraceae</taxon>
        <taxon>Asteroideae</taxon>
        <taxon>Anthemideae</taxon>
        <taxon>Artemisiinae</taxon>
        <taxon>Artemisia</taxon>
    </lineage>
</organism>
<keyword evidence="3" id="KW-1185">Reference proteome</keyword>
<dbReference type="Proteomes" id="UP000245207">
    <property type="component" value="Unassembled WGS sequence"/>
</dbReference>
<dbReference type="GO" id="GO:0003697">
    <property type="term" value="F:single-stranded DNA binding"/>
    <property type="evidence" value="ECO:0007669"/>
    <property type="project" value="InterPro"/>
</dbReference>
<dbReference type="Pfam" id="PF24679">
    <property type="entry name" value="Nodulin_C"/>
    <property type="match status" value="1"/>
</dbReference>
<feature type="domain" description="Nodulin homeobox C-terminal" evidence="1">
    <location>
        <begin position="96"/>
        <end position="152"/>
    </location>
</feature>
<accession>A0A2U1Q6R7</accession>
<dbReference type="PANTHER" id="PTHR35743">
    <property type="entry name" value="NODULIN HOMEOBOX"/>
    <property type="match status" value="1"/>
</dbReference>
<sequence>MFNPSTRFCEINLTKLPVLAFRAPQFYTSNHKLYKEPPMAQKVSKEIGSFGEQMHYFPQGHLEHIEASTQNAEDYILRVNKILRAQLTNSSTHPCDKGQEVGKGSIHLANGTWFGRNLEELRLCVVDVKVLKVGKWSELPHPCDATCTSFAQVFENETALERSIVVLPCFIGHEDLVIE</sequence>
<keyword evidence="2" id="KW-0371">Homeobox</keyword>
<evidence type="ECO:0000313" key="2">
    <source>
        <dbReference type="EMBL" id="PWA93653.1"/>
    </source>
</evidence>
<evidence type="ECO:0000313" key="3">
    <source>
        <dbReference type="Proteomes" id="UP000245207"/>
    </source>
</evidence>
<dbReference type="EMBL" id="PKPP01000370">
    <property type="protein sequence ID" value="PWA93653.1"/>
    <property type="molecule type" value="Genomic_DNA"/>
</dbReference>
<reference evidence="2 3" key="1">
    <citation type="journal article" date="2018" name="Mol. Plant">
        <title>The genome of Artemisia annua provides insight into the evolution of Asteraceae family and artemisinin biosynthesis.</title>
        <authorList>
            <person name="Shen Q."/>
            <person name="Zhang L."/>
            <person name="Liao Z."/>
            <person name="Wang S."/>
            <person name="Yan T."/>
            <person name="Shi P."/>
            <person name="Liu M."/>
            <person name="Fu X."/>
            <person name="Pan Q."/>
            <person name="Wang Y."/>
            <person name="Lv Z."/>
            <person name="Lu X."/>
            <person name="Zhang F."/>
            <person name="Jiang W."/>
            <person name="Ma Y."/>
            <person name="Chen M."/>
            <person name="Hao X."/>
            <person name="Li L."/>
            <person name="Tang Y."/>
            <person name="Lv G."/>
            <person name="Zhou Y."/>
            <person name="Sun X."/>
            <person name="Brodelius P.E."/>
            <person name="Rose J.K.C."/>
            <person name="Tang K."/>
        </authorList>
    </citation>
    <scope>NUCLEOTIDE SEQUENCE [LARGE SCALE GENOMIC DNA]</scope>
    <source>
        <strain evidence="3">cv. Huhao1</strain>
        <tissue evidence="2">Leaf</tissue>
    </source>
</reference>
<dbReference type="InterPro" id="IPR056559">
    <property type="entry name" value="NDX_C"/>
</dbReference>
<dbReference type="PANTHER" id="PTHR35743:SF1">
    <property type="entry name" value="NODULIN HOMEOBOX"/>
    <property type="match status" value="1"/>
</dbReference>
<dbReference type="GO" id="GO:0009908">
    <property type="term" value="P:flower development"/>
    <property type="evidence" value="ECO:0007669"/>
    <property type="project" value="InterPro"/>
</dbReference>
<dbReference type="InterPro" id="IPR039325">
    <property type="entry name" value="NDX"/>
</dbReference>
<gene>
    <name evidence="2" type="ORF">CTI12_AA069110</name>
</gene>